<gene>
    <name evidence="8" type="ORF">QJS04_geneDACA016188</name>
</gene>
<evidence type="ECO:0000313" key="8">
    <source>
        <dbReference type="EMBL" id="KAK1270270.1"/>
    </source>
</evidence>
<evidence type="ECO:0000256" key="2">
    <source>
        <dbReference type="ARBA" id="ARBA00023015"/>
    </source>
</evidence>
<evidence type="ECO:0000256" key="1">
    <source>
        <dbReference type="ARBA" id="ARBA00004123"/>
    </source>
</evidence>
<dbReference type="SMART" id="SM00380">
    <property type="entry name" value="AP2"/>
    <property type="match status" value="2"/>
</dbReference>
<evidence type="ECO:0000256" key="5">
    <source>
        <dbReference type="ARBA" id="ARBA00023242"/>
    </source>
</evidence>
<feature type="domain" description="AP2/ERF" evidence="7">
    <location>
        <begin position="201"/>
        <end position="238"/>
    </location>
</feature>
<dbReference type="InterPro" id="IPR001611">
    <property type="entry name" value="Leu-rich_rpt"/>
</dbReference>
<organism evidence="8 9">
    <name type="scientific">Acorus gramineus</name>
    <name type="common">Dwarf sweet flag</name>
    <dbReference type="NCBI Taxonomy" id="55184"/>
    <lineage>
        <taxon>Eukaryota</taxon>
        <taxon>Viridiplantae</taxon>
        <taxon>Streptophyta</taxon>
        <taxon>Embryophyta</taxon>
        <taxon>Tracheophyta</taxon>
        <taxon>Spermatophyta</taxon>
        <taxon>Magnoliopsida</taxon>
        <taxon>Liliopsida</taxon>
        <taxon>Acoraceae</taxon>
        <taxon>Acorus</taxon>
    </lineage>
</organism>
<evidence type="ECO:0000256" key="6">
    <source>
        <dbReference type="ARBA" id="ARBA00037973"/>
    </source>
</evidence>
<dbReference type="Gene3D" id="3.80.10.10">
    <property type="entry name" value="Ribonuclease Inhibitor"/>
    <property type="match status" value="1"/>
</dbReference>
<evidence type="ECO:0000313" key="9">
    <source>
        <dbReference type="Proteomes" id="UP001179952"/>
    </source>
</evidence>
<evidence type="ECO:0000256" key="3">
    <source>
        <dbReference type="ARBA" id="ARBA00023125"/>
    </source>
</evidence>
<proteinExistence type="inferred from homology"/>
<dbReference type="InterPro" id="IPR032675">
    <property type="entry name" value="LRR_dom_sf"/>
</dbReference>
<reference evidence="8" key="2">
    <citation type="submission" date="2023-06" db="EMBL/GenBank/DDBJ databases">
        <authorList>
            <person name="Ma L."/>
            <person name="Liu K.-W."/>
            <person name="Li Z."/>
            <person name="Hsiao Y.-Y."/>
            <person name="Qi Y."/>
            <person name="Fu T."/>
            <person name="Tang G."/>
            <person name="Zhang D."/>
            <person name="Sun W.-H."/>
            <person name="Liu D.-K."/>
            <person name="Li Y."/>
            <person name="Chen G.-Z."/>
            <person name="Liu X.-D."/>
            <person name="Liao X.-Y."/>
            <person name="Jiang Y.-T."/>
            <person name="Yu X."/>
            <person name="Hao Y."/>
            <person name="Huang J."/>
            <person name="Zhao X.-W."/>
            <person name="Ke S."/>
            <person name="Chen Y.-Y."/>
            <person name="Wu W.-L."/>
            <person name="Hsu J.-L."/>
            <person name="Lin Y.-F."/>
            <person name="Huang M.-D."/>
            <person name="Li C.-Y."/>
            <person name="Huang L."/>
            <person name="Wang Z.-W."/>
            <person name="Zhao X."/>
            <person name="Zhong W.-Y."/>
            <person name="Peng D.-H."/>
            <person name="Ahmad S."/>
            <person name="Lan S."/>
            <person name="Zhang J.-S."/>
            <person name="Tsai W.-C."/>
            <person name="Van De Peer Y."/>
            <person name="Liu Z.-J."/>
        </authorList>
    </citation>
    <scope>NUCLEOTIDE SEQUENCE</scope>
    <source>
        <strain evidence="8">SCP</strain>
        <tissue evidence="8">Leaves</tissue>
    </source>
</reference>
<dbReference type="InterPro" id="IPR016177">
    <property type="entry name" value="DNA-bd_dom_sf"/>
</dbReference>
<dbReference type="SUPFAM" id="SSF52058">
    <property type="entry name" value="L domain-like"/>
    <property type="match status" value="1"/>
</dbReference>
<keyword evidence="2" id="KW-0805">Transcription regulation</keyword>
<sequence>MGRGRQSGEVGGVIGIGVEIGVMGGWWRDQLVKEDLFKCIDDEVESLSSFELPVPKQTVLCFLQQKKMLDLNVASEGEEPKLLEEASSGGGEVFAFSFGILGRSSPSSGDDGCGGDVNPQAEVPLVTRHLFPESAVVDGGTLPVMRLSPLPLLPEAVAVGHWGSVGFGEVAEAGGGTKIKATQLHQQVKKSRRGPRSRSSQYRGGLWEASILGAYDRAAIKFRGVDADINFNLSDYDEDLKQMINLSKEEFIHILRRQSTGFSRGSSKYRGVTLHKCGRWEARMGQLLGKKAYDKAAIKCNGREAVTNFEPSTYEGEIISEADHEAADLDLDLSLTISLPPANSPKSGGNSLGFHLQHRAVEVPDARICRKAMYSSGLSYLAAGMWWNWHKTAGSTPLSTSQPHCMTSKCSPVWPALYPNFFPNYEAFNSVTGFNASLYLVRTVCNSSINEIRFSSFNLSDAISWTFFSNLTHLQRLDLSKNSLEGSIPSPFWSSQSLVDVDLSSNSLGRTIGFESASNIRSLNLSNNRVEACYKKKATMSLHHFMMANMAYIDRVSPLQLVQRV</sequence>
<evidence type="ECO:0000256" key="4">
    <source>
        <dbReference type="ARBA" id="ARBA00023163"/>
    </source>
</evidence>
<keyword evidence="4" id="KW-0804">Transcription</keyword>
<keyword evidence="5" id="KW-0539">Nucleus</keyword>
<keyword evidence="9" id="KW-1185">Reference proteome</keyword>
<comment type="subcellular location">
    <subcellularLocation>
        <location evidence="1">Nucleus</location>
    </subcellularLocation>
</comment>
<feature type="domain" description="AP2/ERF" evidence="7">
    <location>
        <begin position="268"/>
        <end position="316"/>
    </location>
</feature>
<dbReference type="PANTHER" id="PTHR32467:SF118">
    <property type="entry name" value="ETHYLENE-RESPONSIVE TRANSCRIPTION FACTOR RAP2-7"/>
    <property type="match status" value="1"/>
</dbReference>
<dbReference type="GO" id="GO:0005634">
    <property type="term" value="C:nucleus"/>
    <property type="evidence" value="ECO:0007669"/>
    <property type="project" value="UniProtKB-SubCell"/>
</dbReference>
<dbReference type="AlphaFoldDB" id="A0AAV9B0U3"/>
<dbReference type="SUPFAM" id="SSF54171">
    <property type="entry name" value="DNA-binding domain"/>
    <property type="match status" value="1"/>
</dbReference>
<name>A0AAV9B0U3_ACOGR</name>
<accession>A0AAV9B0U3</accession>
<comment type="similarity">
    <text evidence="6">Belongs to the AP2/ERF transcription factor family. AP2 subfamily.</text>
</comment>
<dbReference type="CDD" id="cd00018">
    <property type="entry name" value="AP2"/>
    <property type="match status" value="1"/>
</dbReference>
<protein>
    <submittedName>
        <fullName evidence="8">Ethylene-responsive transcription factor RAP2-7</fullName>
    </submittedName>
</protein>
<evidence type="ECO:0000259" key="7">
    <source>
        <dbReference type="SMART" id="SM00380"/>
    </source>
</evidence>
<dbReference type="PANTHER" id="PTHR32467">
    <property type="entry name" value="AP2-LIKE ETHYLENE-RESPONSIVE TRANSCRIPTION FACTOR"/>
    <property type="match status" value="1"/>
</dbReference>
<dbReference type="Pfam" id="PF13855">
    <property type="entry name" value="LRR_8"/>
    <property type="match status" value="1"/>
</dbReference>
<keyword evidence="3" id="KW-0238">DNA-binding</keyword>
<comment type="caution">
    <text evidence="8">The sequence shown here is derived from an EMBL/GenBank/DDBJ whole genome shotgun (WGS) entry which is preliminary data.</text>
</comment>
<dbReference type="InterPro" id="IPR036955">
    <property type="entry name" value="AP2/ERF_dom_sf"/>
</dbReference>
<dbReference type="GO" id="GO:0003700">
    <property type="term" value="F:DNA-binding transcription factor activity"/>
    <property type="evidence" value="ECO:0007669"/>
    <property type="project" value="InterPro"/>
</dbReference>
<dbReference type="InterPro" id="IPR001471">
    <property type="entry name" value="AP2/ERF_dom"/>
</dbReference>
<dbReference type="Proteomes" id="UP001179952">
    <property type="component" value="Unassembled WGS sequence"/>
</dbReference>
<dbReference type="EMBL" id="JAUJYN010000005">
    <property type="protein sequence ID" value="KAK1270270.1"/>
    <property type="molecule type" value="Genomic_DNA"/>
</dbReference>
<dbReference type="Gene3D" id="3.30.730.10">
    <property type="entry name" value="AP2/ERF domain"/>
    <property type="match status" value="1"/>
</dbReference>
<dbReference type="GO" id="GO:0003677">
    <property type="term" value="F:DNA binding"/>
    <property type="evidence" value="ECO:0007669"/>
    <property type="project" value="UniProtKB-KW"/>
</dbReference>
<reference evidence="8" key="1">
    <citation type="journal article" date="2023" name="Nat. Commun.">
        <title>Diploid and tetraploid genomes of Acorus and the evolution of monocots.</title>
        <authorList>
            <person name="Ma L."/>
            <person name="Liu K.W."/>
            <person name="Li Z."/>
            <person name="Hsiao Y.Y."/>
            <person name="Qi Y."/>
            <person name="Fu T."/>
            <person name="Tang G.D."/>
            <person name="Zhang D."/>
            <person name="Sun W.H."/>
            <person name="Liu D.K."/>
            <person name="Li Y."/>
            <person name="Chen G.Z."/>
            <person name="Liu X.D."/>
            <person name="Liao X.Y."/>
            <person name="Jiang Y.T."/>
            <person name="Yu X."/>
            <person name="Hao Y."/>
            <person name="Huang J."/>
            <person name="Zhao X.W."/>
            <person name="Ke S."/>
            <person name="Chen Y.Y."/>
            <person name="Wu W.L."/>
            <person name="Hsu J.L."/>
            <person name="Lin Y.F."/>
            <person name="Huang M.D."/>
            <person name="Li C.Y."/>
            <person name="Huang L."/>
            <person name="Wang Z.W."/>
            <person name="Zhao X."/>
            <person name="Zhong W.Y."/>
            <person name="Peng D.H."/>
            <person name="Ahmad S."/>
            <person name="Lan S."/>
            <person name="Zhang J.S."/>
            <person name="Tsai W.C."/>
            <person name="Van de Peer Y."/>
            <person name="Liu Z.J."/>
        </authorList>
    </citation>
    <scope>NUCLEOTIDE SEQUENCE</scope>
    <source>
        <strain evidence="8">SCP</strain>
    </source>
</reference>